<dbReference type="EMBL" id="JAWDGP010006844">
    <property type="protein sequence ID" value="KAK3734651.1"/>
    <property type="molecule type" value="Genomic_DNA"/>
</dbReference>
<comment type="caution">
    <text evidence="1">The sequence shown here is derived from an EMBL/GenBank/DDBJ whole genome shotgun (WGS) entry which is preliminary data.</text>
</comment>
<evidence type="ECO:0000313" key="2">
    <source>
        <dbReference type="Proteomes" id="UP001283361"/>
    </source>
</evidence>
<accession>A0AAE1CTB8</accession>
<protein>
    <submittedName>
        <fullName evidence="1">Uncharacterized protein</fullName>
    </submittedName>
</protein>
<name>A0AAE1CTB8_9GAST</name>
<reference evidence="1" key="1">
    <citation type="journal article" date="2023" name="G3 (Bethesda)">
        <title>A reference genome for the long-term kleptoplast-retaining sea slug Elysia crispata morphotype clarki.</title>
        <authorList>
            <person name="Eastman K.E."/>
            <person name="Pendleton A.L."/>
            <person name="Shaikh M.A."/>
            <person name="Suttiyut T."/>
            <person name="Ogas R."/>
            <person name="Tomko P."/>
            <person name="Gavelis G."/>
            <person name="Widhalm J.R."/>
            <person name="Wisecaver J.H."/>
        </authorList>
    </citation>
    <scope>NUCLEOTIDE SEQUENCE</scope>
    <source>
        <strain evidence="1">ECLA1</strain>
    </source>
</reference>
<dbReference type="Proteomes" id="UP001283361">
    <property type="component" value="Unassembled WGS sequence"/>
</dbReference>
<sequence length="76" mass="7828">MYLQSKNCVNISGEAVPLAFSPLSGVTEPPSGLAGLVNQGSPRLLRASVCGVPVQAQDMTQTSATRLPDAMTGPSR</sequence>
<dbReference type="AlphaFoldDB" id="A0AAE1CTB8"/>
<evidence type="ECO:0000313" key="1">
    <source>
        <dbReference type="EMBL" id="KAK3734651.1"/>
    </source>
</evidence>
<gene>
    <name evidence="1" type="ORF">RRG08_003558</name>
</gene>
<organism evidence="1 2">
    <name type="scientific">Elysia crispata</name>
    <name type="common">lettuce slug</name>
    <dbReference type="NCBI Taxonomy" id="231223"/>
    <lineage>
        <taxon>Eukaryota</taxon>
        <taxon>Metazoa</taxon>
        <taxon>Spiralia</taxon>
        <taxon>Lophotrochozoa</taxon>
        <taxon>Mollusca</taxon>
        <taxon>Gastropoda</taxon>
        <taxon>Heterobranchia</taxon>
        <taxon>Euthyneura</taxon>
        <taxon>Panpulmonata</taxon>
        <taxon>Sacoglossa</taxon>
        <taxon>Placobranchoidea</taxon>
        <taxon>Plakobranchidae</taxon>
        <taxon>Elysia</taxon>
    </lineage>
</organism>
<keyword evidence="2" id="KW-1185">Reference proteome</keyword>
<proteinExistence type="predicted"/>